<comment type="caution">
    <text evidence="1">The sequence shown here is derived from an EMBL/GenBank/DDBJ whole genome shotgun (WGS) entry which is preliminary data.</text>
</comment>
<gene>
    <name evidence="1" type="ORF">LTR25_011075</name>
</gene>
<protein>
    <submittedName>
        <fullName evidence="1">Uncharacterized protein</fullName>
    </submittedName>
</protein>
<evidence type="ECO:0000313" key="2">
    <source>
        <dbReference type="Proteomes" id="UP001345827"/>
    </source>
</evidence>
<dbReference type="Gene3D" id="3.40.50.1000">
    <property type="entry name" value="HAD superfamily/HAD-like"/>
    <property type="match status" value="1"/>
</dbReference>
<dbReference type="InterPro" id="IPR023214">
    <property type="entry name" value="HAD_sf"/>
</dbReference>
<name>A0AAV9PQL1_9PEZI</name>
<evidence type="ECO:0000313" key="1">
    <source>
        <dbReference type="EMBL" id="KAK5527570.1"/>
    </source>
</evidence>
<keyword evidence="2" id="KW-1185">Reference proteome</keyword>
<dbReference type="AlphaFoldDB" id="A0AAV9PQL1"/>
<dbReference type="SUPFAM" id="SSF56784">
    <property type="entry name" value="HAD-like"/>
    <property type="match status" value="1"/>
</dbReference>
<reference evidence="1 2" key="1">
    <citation type="submission" date="2023-06" db="EMBL/GenBank/DDBJ databases">
        <title>Black Yeasts Isolated from many extreme environments.</title>
        <authorList>
            <person name="Coleine C."/>
            <person name="Stajich J.E."/>
            <person name="Selbmann L."/>
        </authorList>
    </citation>
    <scope>NUCLEOTIDE SEQUENCE [LARGE SCALE GENOMIC DNA]</scope>
    <source>
        <strain evidence="1 2">CCFEE 5887</strain>
    </source>
</reference>
<dbReference type="Proteomes" id="UP001345827">
    <property type="component" value="Unassembled WGS sequence"/>
</dbReference>
<dbReference type="InterPro" id="IPR036412">
    <property type="entry name" value="HAD-like_sf"/>
</dbReference>
<sequence>MAFDLRSFKAIFFAINATPIDWESGIYPSLLHLSQQLPVGDAPEGVVQHENPQLAYPQILEKVYERIASDLGLEADEKDRVLARHYKLFLLSNMGDTSFSRRPAGPLRGVHWDGIYTAQQIGSYKPGDRNYLFVVDRLGKDFGTAQDETLMVAQSLDIDHVSAKRLGFRPAAWIARYAGEAAMGGDREELERKGLIELGAVYGSLGGMAHAVEEAFSNETENA</sequence>
<accession>A0AAV9PQL1</accession>
<organism evidence="1 2">
    <name type="scientific">Vermiconidia calcicola</name>
    <dbReference type="NCBI Taxonomy" id="1690605"/>
    <lineage>
        <taxon>Eukaryota</taxon>
        <taxon>Fungi</taxon>
        <taxon>Dikarya</taxon>
        <taxon>Ascomycota</taxon>
        <taxon>Pezizomycotina</taxon>
        <taxon>Dothideomycetes</taxon>
        <taxon>Dothideomycetidae</taxon>
        <taxon>Mycosphaerellales</taxon>
        <taxon>Extremaceae</taxon>
        <taxon>Vermiconidia</taxon>
    </lineage>
</organism>
<proteinExistence type="predicted"/>
<dbReference type="EMBL" id="JAXLQG010000043">
    <property type="protein sequence ID" value="KAK5527570.1"/>
    <property type="molecule type" value="Genomic_DNA"/>
</dbReference>
<dbReference type="Gene3D" id="1.10.150.750">
    <property type="match status" value="1"/>
</dbReference>